<name>A0ABP0YAC5_9ROSI</name>
<proteinExistence type="predicted"/>
<keyword evidence="2" id="KW-1185">Reference proteome</keyword>
<dbReference type="Proteomes" id="UP001642487">
    <property type="component" value="Chromosome 2"/>
</dbReference>
<evidence type="ECO:0000313" key="2">
    <source>
        <dbReference type="Proteomes" id="UP001642487"/>
    </source>
</evidence>
<gene>
    <name evidence="1" type="ORF">CITCOLO1_LOCUS7644</name>
</gene>
<accession>A0ABP0YAC5</accession>
<organism evidence="1 2">
    <name type="scientific">Citrullus colocynthis</name>
    <name type="common">colocynth</name>
    <dbReference type="NCBI Taxonomy" id="252529"/>
    <lineage>
        <taxon>Eukaryota</taxon>
        <taxon>Viridiplantae</taxon>
        <taxon>Streptophyta</taxon>
        <taxon>Embryophyta</taxon>
        <taxon>Tracheophyta</taxon>
        <taxon>Spermatophyta</taxon>
        <taxon>Magnoliopsida</taxon>
        <taxon>eudicotyledons</taxon>
        <taxon>Gunneridae</taxon>
        <taxon>Pentapetalae</taxon>
        <taxon>rosids</taxon>
        <taxon>fabids</taxon>
        <taxon>Cucurbitales</taxon>
        <taxon>Cucurbitaceae</taxon>
        <taxon>Benincaseae</taxon>
        <taxon>Citrullus</taxon>
    </lineage>
</organism>
<protein>
    <recommendedName>
        <fullName evidence="3">Secreted protein</fullName>
    </recommendedName>
</protein>
<evidence type="ECO:0000313" key="1">
    <source>
        <dbReference type="EMBL" id="CAK9315815.1"/>
    </source>
</evidence>
<dbReference type="EMBL" id="OZ021736">
    <property type="protein sequence ID" value="CAK9315815.1"/>
    <property type="molecule type" value="Genomic_DNA"/>
</dbReference>
<evidence type="ECO:0008006" key="3">
    <source>
        <dbReference type="Google" id="ProtNLM"/>
    </source>
</evidence>
<sequence>MELPKALQVLYHSVIVVSRSALLWGLRAFITRNIYNRSESCTVKSHVKETPSYRIRHYLSVQKSRPRQG</sequence>
<reference evidence="1 2" key="1">
    <citation type="submission" date="2024-03" db="EMBL/GenBank/DDBJ databases">
        <authorList>
            <person name="Gkanogiannis A."/>
            <person name="Becerra Lopez-Lavalle L."/>
        </authorList>
    </citation>
    <scope>NUCLEOTIDE SEQUENCE [LARGE SCALE GENOMIC DNA]</scope>
</reference>